<dbReference type="PANTHER" id="PTHR46513:SF13">
    <property type="entry name" value="EGF-LIKE DOMAIN-CONTAINING PROTEIN"/>
    <property type="match status" value="1"/>
</dbReference>
<dbReference type="InterPro" id="IPR050778">
    <property type="entry name" value="Cueball_EGF_LRP_Nidogen"/>
</dbReference>
<dbReference type="SMART" id="SM00089">
    <property type="entry name" value="PKD"/>
    <property type="match status" value="2"/>
</dbReference>
<dbReference type="SUPFAM" id="SSF63825">
    <property type="entry name" value="YWTD domain"/>
    <property type="match status" value="1"/>
</dbReference>
<proteinExistence type="predicted"/>
<accession>A0ABW5ZRR2</accession>
<dbReference type="PROSITE" id="PS51120">
    <property type="entry name" value="LDLRB"/>
    <property type="match status" value="1"/>
</dbReference>
<dbReference type="CDD" id="cd00146">
    <property type="entry name" value="PKD"/>
    <property type="match status" value="2"/>
</dbReference>
<feature type="signal peptide" evidence="1">
    <location>
        <begin position="1"/>
        <end position="26"/>
    </location>
</feature>
<organism evidence="3 4">
    <name type="scientific">Psychroserpens luteus</name>
    <dbReference type="NCBI Taxonomy" id="1434066"/>
    <lineage>
        <taxon>Bacteria</taxon>
        <taxon>Pseudomonadati</taxon>
        <taxon>Bacteroidota</taxon>
        <taxon>Flavobacteriia</taxon>
        <taxon>Flavobacteriales</taxon>
        <taxon>Flavobacteriaceae</taxon>
        <taxon>Psychroserpens</taxon>
    </lineage>
</organism>
<feature type="domain" description="PKD" evidence="2">
    <location>
        <begin position="58"/>
        <end position="113"/>
    </location>
</feature>
<keyword evidence="1" id="KW-0732">Signal</keyword>
<dbReference type="Pfam" id="PF18911">
    <property type="entry name" value="PKD_4"/>
    <property type="match status" value="1"/>
</dbReference>
<dbReference type="InterPro" id="IPR011042">
    <property type="entry name" value="6-blade_b-propeller_TolB-like"/>
</dbReference>
<dbReference type="Gene3D" id="2.60.40.10">
    <property type="entry name" value="Immunoglobulins"/>
    <property type="match status" value="2"/>
</dbReference>
<protein>
    <submittedName>
        <fullName evidence="3">PKD domain-containing protein</fullName>
    </submittedName>
</protein>
<gene>
    <name evidence="3" type="ORF">ACFS29_08390</name>
</gene>
<sequence>MIKIKFMTTKYFSYIFIALLSFTFFTCEDDDTVPPQSQAEFTASATQVAVGEEIQFTNNSQNATAYAWSFGDGTTSNQVSPRKTYETSNVFLVSLVSTGAGGSTISNMEITVTPASLFSVENEEDLIATIPVQFVNISEGADSYSWNFGDADNSTSTEENPEFAYPSAGTFTVSLTASSAFGSQIFSKDVVIGEAPEAPAELYYMAIGDEYIRNLILDGSGTVNDVYDAVGKGGVGMAYDEVNEKLYFSDFDTYPFGNIWRMNLDGTGIEAIATNIGDPYAIALDVAGNKIYWVDDEGNVSKANLDGSNPEIGFFNLPGVNWRAISLDVENGKMYVYDVNIEEVYEVNLDGTNPNVIITGNYGYALLVDTVNDKIYFDDQNDDLLKVANLDGSNIQTIDAEGTRIYGMQIDHEAGKLYWSGRDSGELYSANLDGTDRVVLRTGIASPRGIALIK</sequence>
<dbReference type="Proteomes" id="UP001597548">
    <property type="component" value="Unassembled WGS sequence"/>
</dbReference>
<dbReference type="InterPro" id="IPR013783">
    <property type="entry name" value="Ig-like_fold"/>
</dbReference>
<dbReference type="InterPro" id="IPR035986">
    <property type="entry name" value="PKD_dom_sf"/>
</dbReference>
<dbReference type="SMART" id="SM00135">
    <property type="entry name" value="LY"/>
    <property type="match status" value="5"/>
</dbReference>
<name>A0ABW5ZRR2_9FLAO</name>
<dbReference type="SUPFAM" id="SSF49299">
    <property type="entry name" value="PKD domain"/>
    <property type="match status" value="2"/>
</dbReference>
<evidence type="ECO:0000313" key="4">
    <source>
        <dbReference type="Proteomes" id="UP001597548"/>
    </source>
</evidence>
<dbReference type="InterPro" id="IPR000601">
    <property type="entry name" value="PKD_dom"/>
</dbReference>
<dbReference type="Pfam" id="PF00801">
    <property type="entry name" value="PKD"/>
    <property type="match status" value="1"/>
</dbReference>
<evidence type="ECO:0000313" key="3">
    <source>
        <dbReference type="EMBL" id="MFD2915654.1"/>
    </source>
</evidence>
<evidence type="ECO:0000256" key="1">
    <source>
        <dbReference type="SAM" id="SignalP"/>
    </source>
</evidence>
<dbReference type="RefSeq" id="WP_194509457.1">
    <property type="nucleotide sequence ID" value="NZ_JADILU010000008.1"/>
</dbReference>
<reference evidence="4" key="1">
    <citation type="journal article" date="2019" name="Int. J. Syst. Evol. Microbiol.">
        <title>The Global Catalogue of Microorganisms (GCM) 10K type strain sequencing project: providing services to taxonomists for standard genome sequencing and annotation.</title>
        <authorList>
            <consortium name="The Broad Institute Genomics Platform"/>
            <consortium name="The Broad Institute Genome Sequencing Center for Infectious Disease"/>
            <person name="Wu L."/>
            <person name="Ma J."/>
        </authorList>
    </citation>
    <scope>NUCLEOTIDE SEQUENCE [LARGE SCALE GENOMIC DNA]</scope>
    <source>
        <strain evidence="4">KCTC 32514</strain>
    </source>
</reference>
<keyword evidence="4" id="KW-1185">Reference proteome</keyword>
<dbReference type="PANTHER" id="PTHR46513">
    <property type="entry name" value="VITELLOGENIN RECEPTOR-LIKE PROTEIN-RELATED-RELATED"/>
    <property type="match status" value="1"/>
</dbReference>
<comment type="caution">
    <text evidence="3">The sequence shown here is derived from an EMBL/GenBank/DDBJ whole genome shotgun (WGS) entry which is preliminary data.</text>
</comment>
<feature type="domain" description="PKD" evidence="2">
    <location>
        <begin position="143"/>
        <end position="192"/>
    </location>
</feature>
<dbReference type="PROSITE" id="PS50093">
    <property type="entry name" value="PKD"/>
    <property type="match status" value="2"/>
</dbReference>
<evidence type="ECO:0000259" key="2">
    <source>
        <dbReference type="PROSITE" id="PS50093"/>
    </source>
</evidence>
<feature type="chain" id="PRO_5045891094" evidence="1">
    <location>
        <begin position="27"/>
        <end position="454"/>
    </location>
</feature>
<dbReference type="InterPro" id="IPR022409">
    <property type="entry name" value="PKD/Chitinase_dom"/>
</dbReference>
<dbReference type="EMBL" id="JBHUOS010000007">
    <property type="protein sequence ID" value="MFD2915654.1"/>
    <property type="molecule type" value="Genomic_DNA"/>
</dbReference>
<dbReference type="InterPro" id="IPR000033">
    <property type="entry name" value="LDLR_classB_rpt"/>
</dbReference>
<dbReference type="Gene3D" id="2.120.10.30">
    <property type="entry name" value="TolB, C-terminal domain"/>
    <property type="match status" value="2"/>
</dbReference>